<evidence type="ECO:0000256" key="9">
    <source>
        <dbReference type="SAM" id="MobiDB-lite"/>
    </source>
</evidence>
<comment type="subcellular location">
    <subcellularLocation>
        <location evidence="7">Nucleus</location>
        <location evidence="7">Nucleolus</location>
    </subcellularLocation>
</comment>
<evidence type="ECO:0000256" key="2">
    <source>
        <dbReference type="ARBA" id="ARBA00022722"/>
    </source>
</evidence>
<comment type="caution">
    <text evidence="12">The sequence shown here is derived from an EMBL/GenBank/DDBJ whole genome shotgun (WGS) entry which is preliminary data.</text>
</comment>
<evidence type="ECO:0000256" key="6">
    <source>
        <dbReference type="ARBA" id="ARBA00023242"/>
    </source>
</evidence>
<dbReference type="RefSeq" id="XP_031024697.1">
    <property type="nucleotide sequence ID" value="XM_031169338.1"/>
</dbReference>
<feature type="region of interest" description="Disordered" evidence="9">
    <location>
        <begin position="405"/>
        <end position="426"/>
    </location>
</feature>
<dbReference type="Pfam" id="PF17146">
    <property type="entry name" value="PIN_6"/>
    <property type="match status" value="1"/>
</dbReference>
<sequence length="426" mass="47858">MPIHYTTLVLDANAFFKVAPSQIAQYADKFVTIPEVLQEIKDRQSKSALVDGQLHYDLTTRSPSDEAVVAVTTFSKRTGDYPVLSRTDIRLIALAWTLEKEENGMTNLKSDPQPIRVNQGKQHKQKKQQQHSNSAGVSGTPSTVDSQKLPVAAEQAAESVVPDESVETNDQQPDDQHEEAQHDDQEESSDDEDNEVVEEDSQTKQDESLPTALTPLPESAPESAKSDDDDDEGWITPSNIQRYKDRQNVKVSQPKNVIKEISVGCMTSDFAMQNVMMQMNIKVVSGDGLMIRSVRNSVLRCHACYKITRDMDKKFCPSCGNATLLRTSIGVDADGNVTVYLKKNFQYNTRGTVYSIPQPKGGRNKNGVILREDQREYTRALQSQARRERQQELFDDLPIDRIKSRSTEIKIGMGKNPNEAKRRARR</sequence>
<accession>A0A507BWQ9</accession>
<dbReference type="InterPro" id="IPR036283">
    <property type="entry name" value="NOB1_Zf-like_sf"/>
</dbReference>
<reference evidence="12 13" key="1">
    <citation type="journal article" date="2019" name="Sci. Rep.">
        <title>Comparative genomics of chytrid fungi reveal insights into the obligate biotrophic and pathogenic lifestyle of Synchytrium endobioticum.</title>
        <authorList>
            <person name="van de Vossenberg B.T.L.H."/>
            <person name="Warris S."/>
            <person name="Nguyen H.D.T."/>
            <person name="van Gent-Pelzer M.P.E."/>
            <person name="Joly D.L."/>
            <person name="van de Geest H.C."/>
            <person name="Bonants P.J.M."/>
            <person name="Smith D.S."/>
            <person name="Levesque C.A."/>
            <person name="van der Lee T.A.J."/>
        </authorList>
    </citation>
    <scope>NUCLEOTIDE SEQUENCE [LARGE SCALE GENOMIC DNA]</scope>
    <source>
        <strain evidence="12 13">JEL517</strain>
    </source>
</reference>
<feature type="binding site" evidence="8">
    <location>
        <position position="316"/>
    </location>
    <ligand>
        <name>Zn(2+)</name>
        <dbReference type="ChEBI" id="CHEBI:29105"/>
    </ligand>
</feature>
<dbReference type="InterPro" id="IPR014881">
    <property type="entry name" value="NOB1_Zn-bd"/>
</dbReference>
<dbReference type="AlphaFoldDB" id="A0A507BWQ9"/>
<keyword evidence="6 7" id="KW-0539">Nucleus</keyword>
<dbReference type="OrthoDB" id="446759at2759"/>
<feature type="compositionally biased region" description="Acidic residues" evidence="9">
    <location>
        <begin position="184"/>
        <end position="200"/>
    </location>
</feature>
<dbReference type="InterPro" id="IPR033411">
    <property type="entry name" value="Ribonuclease_PIN"/>
</dbReference>
<protein>
    <recommendedName>
        <fullName evidence="7">20S-pre-rRNA D-site endonuclease NOB1</fullName>
    </recommendedName>
</protein>
<dbReference type="PANTHER" id="PTHR12814">
    <property type="entry name" value="RNA-BINDING PROTEIN NOB1"/>
    <property type="match status" value="1"/>
</dbReference>
<dbReference type="GO" id="GO:0005730">
    <property type="term" value="C:nucleolus"/>
    <property type="evidence" value="ECO:0007669"/>
    <property type="project" value="UniProtKB-SubCell"/>
</dbReference>
<evidence type="ECO:0000259" key="10">
    <source>
        <dbReference type="Pfam" id="PF08772"/>
    </source>
</evidence>
<evidence type="ECO:0000313" key="13">
    <source>
        <dbReference type="Proteomes" id="UP000319731"/>
    </source>
</evidence>
<dbReference type="InterPro" id="IPR017117">
    <property type="entry name" value="Nob1_euk"/>
</dbReference>
<dbReference type="GO" id="GO:0030688">
    <property type="term" value="C:preribosome, small subunit precursor"/>
    <property type="evidence" value="ECO:0007669"/>
    <property type="project" value="TreeGrafter"/>
</dbReference>
<dbReference type="GO" id="GO:0005737">
    <property type="term" value="C:cytoplasm"/>
    <property type="evidence" value="ECO:0007669"/>
    <property type="project" value="UniProtKB-ARBA"/>
</dbReference>
<evidence type="ECO:0000256" key="3">
    <source>
        <dbReference type="ARBA" id="ARBA00022723"/>
    </source>
</evidence>
<dbReference type="STRING" id="1806994.A0A507BWQ9"/>
<dbReference type="GO" id="GO:0046872">
    <property type="term" value="F:metal ion binding"/>
    <property type="evidence" value="ECO:0007669"/>
    <property type="project" value="UniProtKB-UniRule"/>
</dbReference>
<dbReference type="Pfam" id="PF08772">
    <property type="entry name" value="Zn_ribbon_NOB1"/>
    <property type="match status" value="1"/>
</dbReference>
<feature type="binding site" evidence="8">
    <location>
        <position position="301"/>
    </location>
    <ligand>
        <name>Zn(2+)</name>
        <dbReference type="ChEBI" id="CHEBI:29105"/>
    </ligand>
</feature>
<feature type="binding site" evidence="8">
    <location>
        <position position="304"/>
    </location>
    <ligand>
        <name>Zn(2+)</name>
        <dbReference type="ChEBI" id="CHEBI:29105"/>
    </ligand>
</feature>
<dbReference type="CDD" id="cd09876">
    <property type="entry name" value="PIN_Nob1-like"/>
    <property type="match status" value="1"/>
</dbReference>
<dbReference type="PIRSF" id="PIRSF037125">
    <property type="entry name" value="D-site_20S_pre-rRNA_nuclease"/>
    <property type="match status" value="1"/>
</dbReference>
<name>A0A507BWQ9_9FUNG</name>
<evidence type="ECO:0000256" key="4">
    <source>
        <dbReference type="ARBA" id="ARBA00022801"/>
    </source>
</evidence>
<dbReference type="SUPFAM" id="SSF144206">
    <property type="entry name" value="NOB1 zinc finger-like"/>
    <property type="match status" value="1"/>
</dbReference>
<dbReference type="Gene3D" id="3.40.50.1010">
    <property type="entry name" value="5'-nuclease"/>
    <property type="match status" value="1"/>
</dbReference>
<keyword evidence="5 7" id="KW-0862">Zinc</keyword>
<dbReference type="GO" id="GO:0016787">
    <property type="term" value="F:hydrolase activity"/>
    <property type="evidence" value="ECO:0007669"/>
    <property type="project" value="UniProtKB-KW"/>
</dbReference>
<evidence type="ECO:0000313" key="12">
    <source>
        <dbReference type="EMBL" id="TPX33780.1"/>
    </source>
</evidence>
<dbReference type="EMBL" id="QEAO01000018">
    <property type="protein sequence ID" value="TPX33780.1"/>
    <property type="molecule type" value="Genomic_DNA"/>
</dbReference>
<feature type="domain" description="Nin one binding (NOB1) Zn-ribbon-like" evidence="10">
    <location>
        <begin position="291"/>
        <end position="362"/>
    </location>
</feature>
<dbReference type="PANTHER" id="PTHR12814:SF2">
    <property type="entry name" value="RNA-BINDING PROTEIN NOB1"/>
    <property type="match status" value="1"/>
</dbReference>
<evidence type="ECO:0000256" key="8">
    <source>
        <dbReference type="PIRSR" id="PIRSR037125-1"/>
    </source>
</evidence>
<proteinExistence type="inferred from homology"/>
<dbReference type="FunFam" id="3.40.50.1010:FF:000020">
    <property type="entry name" value="20S-pre-rRNA D-site endonuclease NOB1"/>
    <property type="match status" value="1"/>
</dbReference>
<feature type="compositionally biased region" description="Polar residues" evidence="9">
    <location>
        <begin position="132"/>
        <end position="146"/>
    </location>
</feature>
<evidence type="ECO:0000256" key="1">
    <source>
        <dbReference type="ARBA" id="ARBA00005858"/>
    </source>
</evidence>
<feature type="compositionally biased region" description="Acidic residues" evidence="9">
    <location>
        <begin position="164"/>
        <end position="173"/>
    </location>
</feature>
<feature type="binding site" evidence="8">
    <location>
        <position position="319"/>
    </location>
    <ligand>
        <name>Zn(2+)</name>
        <dbReference type="ChEBI" id="CHEBI:29105"/>
    </ligand>
</feature>
<keyword evidence="13" id="KW-1185">Reference proteome</keyword>
<keyword evidence="4" id="KW-0378">Hydrolase</keyword>
<dbReference type="GO" id="GO:0030490">
    <property type="term" value="P:maturation of SSU-rRNA"/>
    <property type="evidence" value="ECO:0007669"/>
    <property type="project" value="TreeGrafter"/>
</dbReference>
<keyword evidence="3 7" id="KW-0479">Metal-binding</keyword>
<evidence type="ECO:0000256" key="7">
    <source>
        <dbReference type="PIRNR" id="PIRNR037125"/>
    </source>
</evidence>
<feature type="region of interest" description="Disordered" evidence="9">
    <location>
        <begin position="105"/>
        <end position="249"/>
    </location>
</feature>
<organism evidence="12 13">
    <name type="scientific">Synchytrium microbalum</name>
    <dbReference type="NCBI Taxonomy" id="1806994"/>
    <lineage>
        <taxon>Eukaryota</taxon>
        <taxon>Fungi</taxon>
        <taxon>Fungi incertae sedis</taxon>
        <taxon>Chytridiomycota</taxon>
        <taxon>Chytridiomycota incertae sedis</taxon>
        <taxon>Chytridiomycetes</taxon>
        <taxon>Synchytriales</taxon>
        <taxon>Synchytriaceae</taxon>
        <taxon>Synchytrium</taxon>
    </lineage>
</organism>
<dbReference type="Gene3D" id="6.20.210.10">
    <property type="entry name" value="Nin one binding (NOB1), Zn-ribbon-like"/>
    <property type="match status" value="1"/>
</dbReference>
<evidence type="ECO:0000259" key="11">
    <source>
        <dbReference type="Pfam" id="PF17146"/>
    </source>
</evidence>
<dbReference type="GeneID" id="42004635"/>
<gene>
    <name evidence="12" type="ORF">SmJEL517_g03410</name>
</gene>
<comment type="similarity">
    <text evidence="1 7">Belongs to the NOB1 family.</text>
</comment>
<dbReference type="Proteomes" id="UP000319731">
    <property type="component" value="Unassembled WGS sequence"/>
</dbReference>
<feature type="domain" description="Ribonuclease PIN" evidence="11">
    <location>
        <begin position="8"/>
        <end position="98"/>
    </location>
</feature>
<keyword evidence="2" id="KW-0540">Nuclease</keyword>
<dbReference type="InterPro" id="IPR039907">
    <property type="entry name" value="NOB1"/>
</dbReference>
<comment type="function">
    <text evidence="7">Required for the synthesis of 40S ribosome subunits. Has a role in processing 20S pre-rRNA into the mature 18S rRNA, where it is required for cleavage at the 3' end of the mature 18S rRNA (D-site). Accompanies the 20S pre-rRNA from the nucleus to the cytoplasm.</text>
</comment>
<dbReference type="GO" id="GO:0004521">
    <property type="term" value="F:RNA endonuclease activity"/>
    <property type="evidence" value="ECO:0007669"/>
    <property type="project" value="UniProtKB-UniRule"/>
</dbReference>
<feature type="compositionally biased region" description="Basic and acidic residues" evidence="9">
    <location>
        <begin position="174"/>
        <end position="183"/>
    </location>
</feature>
<evidence type="ECO:0000256" key="5">
    <source>
        <dbReference type="ARBA" id="ARBA00022833"/>
    </source>
</evidence>